<comment type="similarity">
    <text evidence="1">Belongs to the prephenate/arogenate dehydrogenase family.</text>
</comment>
<evidence type="ECO:0000313" key="4">
    <source>
        <dbReference type="EMBL" id="MCO8274567.1"/>
    </source>
</evidence>
<evidence type="ECO:0000313" key="5">
    <source>
        <dbReference type="Proteomes" id="UP001523369"/>
    </source>
</evidence>
<name>A0ABT1DUR4_9ACTN</name>
<dbReference type="InterPro" id="IPR050812">
    <property type="entry name" value="Preph/Arog_dehydrog"/>
</dbReference>
<organism evidence="4 5">
    <name type="scientific">Paractinoplanes aksuensis</name>
    <dbReference type="NCBI Taxonomy" id="2939490"/>
    <lineage>
        <taxon>Bacteria</taxon>
        <taxon>Bacillati</taxon>
        <taxon>Actinomycetota</taxon>
        <taxon>Actinomycetes</taxon>
        <taxon>Micromonosporales</taxon>
        <taxon>Micromonosporaceae</taxon>
        <taxon>Paractinoplanes</taxon>
    </lineage>
</organism>
<dbReference type="InterPro" id="IPR036291">
    <property type="entry name" value="NAD(P)-bd_dom_sf"/>
</dbReference>
<dbReference type="InterPro" id="IPR008927">
    <property type="entry name" value="6-PGluconate_DH-like_C_sf"/>
</dbReference>
<comment type="caution">
    <text evidence="4">The sequence shown here is derived from an EMBL/GenBank/DDBJ whole genome shotgun (WGS) entry which is preliminary data.</text>
</comment>
<dbReference type="InterPro" id="IPR046825">
    <property type="entry name" value="PDH_C"/>
</dbReference>
<sequence length="312" mass="32388">MDIAVIGLGLIGGSLLRALAAQGHQVTGYDADPTTRDEAKSAGYTVTPSMTTGTDLTILAVPLPALPAVFAELAPHPGLITDVTSVKGPVRALAPPRFVGGHPMAGKETSGFAATDPALFNGCAWVLTFETGQTDLSDWLTLAALYTALGARVVPLTSAEHDRVVAQISHVPHLFAAALAGQLRANPPAATLAAGSFRDGTRVAATRAELIAAMCGGNATAVREELDHLLAELHDLRARLDAPDPVAALVPALRPAVELRRAWPPNPGSRVELPADPAVLLDLGRSGGWVTDVAADRTKVVAMRPETDRNTS</sequence>
<evidence type="ECO:0000256" key="1">
    <source>
        <dbReference type="ARBA" id="ARBA00007964"/>
    </source>
</evidence>
<dbReference type="InterPro" id="IPR046826">
    <property type="entry name" value="PDH_N"/>
</dbReference>
<feature type="domain" description="Prephenate/arogenate dehydrogenase" evidence="3">
    <location>
        <begin position="1"/>
        <end position="271"/>
    </location>
</feature>
<keyword evidence="5" id="KW-1185">Reference proteome</keyword>
<dbReference type="Gene3D" id="3.40.50.720">
    <property type="entry name" value="NAD(P)-binding Rossmann-like Domain"/>
    <property type="match status" value="1"/>
</dbReference>
<dbReference type="PANTHER" id="PTHR21363:SF0">
    <property type="entry name" value="PREPHENATE DEHYDROGENASE [NADP(+)]"/>
    <property type="match status" value="1"/>
</dbReference>
<dbReference type="SUPFAM" id="SSF51735">
    <property type="entry name" value="NAD(P)-binding Rossmann-fold domains"/>
    <property type="match status" value="1"/>
</dbReference>
<keyword evidence="2" id="KW-0560">Oxidoreductase</keyword>
<dbReference type="Gene3D" id="1.10.3660.10">
    <property type="entry name" value="6-phosphogluconate dehydrogenase C-terminal like domain"/>
    <property type="match status" value="1"/>
</dbReference>
<dbReference type="RefSeq" id="WP_253240629.1">
    <property type="nucleotide sequence ID" value="NZ_JAMYJR010000031.1"/>
</dbReference>
<dbReference type="Pfam" id="PF02153">
    <property type="entry name" value="PDH_N"/>
    <property type="match status" value="1"/>
</dbReference>
<proteinExistence type="inferred from homology"/>
<evidence type="ECO:0000256" key="2">
    <source>
        <dbReference type="ARBA" id="ARBA00023002"/>
    </source>
</evidence>
<dbReference type="InterPro" id="IPR003099">
    <property type="entry name" value="Prephen_DH"/>
</dbReference>
<evidence type="ECO:0000259" key="3">
    <source>
        <dbReference type="PROSITE" id="PS51176"/>
    </source>
</evidence>
<dbReference type="Proteomes" id="UP001523369">
    <property type="component" value="Unassembled WGS sequence"/>
</dbReference>
<accession>A0ABT1DUR4</accession>
<dbReference type="PANTHER" id="PTHR21363">
    <property type="entry name" value="PREPHENATE DEHYDROGENASE"/>
    <property type="match status" value="1"/>
</dbReference>
<gene>
    <name evidence="4" type="ORF">M1L60_28625</name>
</gene>
<dbReference type="EMBL" id="JAMYJR010000031">
    <property type="protein sequence ID" value="MCO8274567.1"/>
    <property type="molecule type" value="Genomic_DNA"/>
</dbReference>
<dbReference type="SUPFAM" id="SSF48179">
    <property type="entry name" value="6-phosphogluconate dehydrogenase C-terminal domain-like"/>
    <property type="match status" value="1"/>
</dbReference>
<dbReference type="Pfam" id="PF20463">
    <property type="entry name" value="PDH_C"/>
    <property type="match status" value="1"/>
</dbReference>
<dbReference type="PROSITE" id="PS51176">
    <property type="entry name" value="PDH_ADH"/>
    <property type="match status" value="1"/>
</dbReference>
<reference evidence="4 5" key="1">
    <citation type="submission" date="2022-06" db="EMBL/GenBank/DDBJ databases">
        <title>New Species of the Genus Actinoplanes, ActinopZanes ferrugineus.</title>
        <authorList>
            <person name="Ding P."/>
        </authorList>
    </citation>
    <scope>NUCLEOTIDE SEQUENCE [LARGE SCALE GENOMIC DNA]</scope>
    <source>
        <strain evidence="4 5">TRM88003</strain>
    </source>
</reference>
<protein>
    <submittedName>
        <fullName evidence="4">Prephenate dehydrogenase/arogenate dehydrogenase family protein</fullName>
    </submittedName>
</protein>